<comment type="caution">
    <text evidence="3">The sequence shown here is derived from an EMBL/GenBank/DDBJ whole genome shotgun (WGS) entry which is preliminary data.</text>
</comment>
<evidence type="ECO:0000256" key="2">
    <source>
        <dbReference type="SAM" id="Phobius"/>
    </source>
</evidence>
<feature type="region of interest" description="Disordered" evidence="1">
    <location>
        <begin position="101"/>
        <end position="160"/>
    </location>
</feature>
<accession>A0AAN9LY88</accession>
<evidence type="ECO:0000313" key="3">
    <source>
        <dbReference type="EMBL" id="KAK7342699.1"/>
    </source>
</evidence>
<feature type="transmembrane region" description="Helical" evidence="2">
    <location>
        <begin position="196"/>
        <end position="228"/>
    </location>
</feature>
<gene>
    <name evidence="3" type="ORF">VNO80_25655</name>
</gene>
<dbReference type="AlphaFoldDB" id="A0AAN9LY88"/>
<keyword evidence="2" id="KW-1133">Transmembrane helix</keyword>
<keyword evidence="2" id="KW-0472">Membrane</keyword>
<keyword evidence="4" id="KW-1185">Reference proteome</keyword>
<evidence type="ECO:0000313" key="4">
    <source>
        <dbReference type="Proteomes" id="UP001374584"/>
    </source>
</evidence>
<evidence type="ECO:0000256" key="1">
    <source>
        <dbReference type="SAM" id="MobiDB-lite"/>
    </source>
</evidence>
<dbReference type="EMBL" id="JAYMYR010000009">
    <property type="protein sequence ID" value="KAK7342699.1"/>
    <property type="molecule type" value="Genomic_DNA"/>
</dbReference>
<feature type="region of interest" description="Disordered" evidence="1">
    <location>
        <begin position="60"/>
        <end position="84"/>
    </location>
</feature>
<dbReference type="PANTHER" id="PTHR34379:SF6">
    <property type="entry name" value="PROTEIN 3F"/>
    <property type="match status" value="1"/>
</dbReference>
<organism evidence="3 4">
    <name type="scientific">Phaseolus coccineus</name>
    <name type="common">Scarlet runner bean</name>
    <name type="synonym">Phaseolus multiflorus</name>
    <dbReference type="NCBI Taxonomy" id="3886"/>
    <lineage>
        <taxon>Eukaryota</taxon>
        <taxon>Viridiplantae</taxon>
        <taxon>Streptophyta</taxon>
        <taxon>Embryophyta</taxon>
        <taxon>Tracheophyta</taxon>
        <taxon>Spermatophyta</taxon>
        <taxon>Magnoliopsida</taxon>
        <taxon>eudicotyledons</taxon>
        <taxon>Gunneridae</taxon>
        <taxon>Pentapetalae</taxon>
        <taxon>rosids</taxon>
        <taxon>fabids</taxon>
        <taxon>Fabales</taxon>
        <taxon>Fabaceae</taxon>
        <taxon>Papilionoideae</taxon>
        <taxon>50 kb inversion clade</taxon>
        <taxon>NPAAA clade</taxon>
        <taxon>indigoferoid/millettioid clade</taxon>
        <taxon>Phaseoleae</taxon>
        <taxon>Phaseolus</taxon>
    </lineage>
</organism>
<keyword evidence="2" id="KW-0812">Transmembrane</keyword>
<sequence>MESPKRKPKLRMCRFFRCFNPSAVVSREPEKPDPILTYIAVPEKKIFPTVFTSAFTAVKGGEGNASHRKKTDRDNNNSNTNSDSSLRRALVAALNHTSLAKKLNRKRKANKDGFPRESSTNSSKFSSYSSSSLGFTTTSISSSTSTTLSTISTGTMSSSSPCEPFITRSLAMNNVTRMVIQQMDGDVRRWFCGSNIALSVFFITFLLVLILWGRCYAIAYVAVGFFVVPNRRRTFEETEFSSVPFKK</sequence>
<name>A0AAN9LY88_PHACN</name>
<dbReference type="Proteomes" id="UP001374584">
    <property type="component" value="Unassembled WGS sequence"/>
</dbReference>
<protein>
    <submittedName>
        <fullName evidence="3">Uncharacterized protein</fullName>
    </submittedName>
</protein>
<reference evidence="3 4" key="1">
    <citation type="submission" date="2024-01" db="EMBL/GenBank/DDBJ databases">
        <title>The genomes of 5 underutilized Papilionoideae crops provide insights into root nodulation and disease resistanc.</title>
        <authorList>
            <person name="Jiang F."/>
        </authorList>
    </citation>
    <scope>NUCLEOTIDE SEQUENCE [LARGE SCALE GENOMIC DNA]</scope>
    <source>
        <strain evidence="3">JINMINGXINNONG_FW02</strain>
        <tissue evidence="3">Leaves</tissue>
    </source>
</reference>
<proteinExistence type="predicted"/>
<dbReference type="InterPro" id="IPR040411">
    <property type="entry name" value="At5g23160-like"/>
</dbReference>
<dbReference type="PANTHER" id="PTHR34379">
    <property type="entry name" value="OS07G0553800 PROTEIN"/>
    <property type="match status" value="1"/>
</dbReference>
<feature type="compositionally biased region" description="Low complexity" evidence="1">
    <location>
        <begin position="118"/>
        <end position="160"/>
    </location>
</feature>